<dbReference type="OrthoDB" id="3263820at2759"/>
<proteinExistence type="predicted"/>
<gene>
    <name evidence="1" type="ORF">JZ751_005094</name>
</gene>
<dbReference type="Gene3D" id="3.30.420.10">
    <property type="entry name" value="Ribonuclease H-like superfamily/Ribonuclease H"/>
    <property type="match status" value="1"/>
</dbReference>
<sequence length="165" mass="18723">MTCRPPGRALLRMSELQLDRIGVQPEQQQEILQDVLLLRVQEELENLNDIFVEEEALRRGKIAFRITDLKTTNFKHYVWGTAGTAHHLPNTIPTVKHGGGNIMLRGCFSVAGAGKLSLIEERMDAVKYRGVLEILLQSASDLGLGRRFTFQHDNDMKHKAKMMLE</sequence>
<dbReference type="GO" id="GO:0003676">
    <property type="term" value="F:nucleic acid binding"/>
    <property type="evidence" value="ECO:0007669"/>
    <property type="project" value="InterPro"/>
</dbReference>
<dbReference type="AlphaFoldDB" id="A0A8T2P782"/>
<dbReference type="EMBL" id="JAFBMS010000013">
    <property type="protein sequence ID" value="KAG9347526.1"/>
    <property type="molecule type" value="Genomic_DNA"/>
</dbReference>
<reference evidence="1" key="1">
    <citation type="thesis" date="2021" institute="BYU ScholarsArchive" country="Provo, UT, USA">
        <title>Applications of and Algorithms for Genome Assembly and Genomic Analyses with an Emphasis on Marine Teleosts.</title>
        <authorList>
            <person name="Pickett B.D."/>
        </authorList>
    </citation>
    <scope>NUCLEOTIDE SEQUENCE</scope>
    <source>
        <strain evidence="1">HI-2016</strain>
    </source>
</reference>
<evidence type="ECO:0000313" key="2">
    <source>
        <dbReference type="Proteomes" id="UP000824540"/>
    </source>
</evidence>
<dbReference type="InterPro" id="IPR036397">
    <property type="entry name" value="RNaseH_sf"/>
</dbReference>
<keyword evidence="2" id="KW-1185">Reference proteome</keyword>
<evidence type="ECO:0000313" key="1">
    <source>
        <dbReference type="EMBL" id="KAG9347526.1"/>
    </source>
</evidence>
<comment type="caution">
    <text evidence="1">The sequence shown here is derived from an EMBL/GenBank/DDBJ whole genome shotgun (WGS) entry which is preliminary data.</text>
</comment>
<accession>A0A8T2P782</accession>
<protein>
    <submittedName>
        <fullName evidence="1">Uncharacterized protein</fullName>
    </submittedName>
</protein>
<dbReference type="Proteomes" id="UP000824540">
    <property type="component" value="Unassembled WGS sequence"/>
</dbReference>
<name>A0A8T2P782_9TELE</name>
<organism evidence="1 2">
    <name type="scientific">Albula glossodonta</name>
    <name type="common">roundjaw bonefish</name>
    <dbReference type="NCBI Taxonomy" id="121402"/>
    <lineage>
        <taxon>Eukaryota</taxon>
        <taxon>Metazoa</taxon>
        <taxon>Chordata</taxon>
        <taxon>Craniata</taxon>
        <taxon>Vertebrata</taxon>
        <taxon>Euteleostomi</taxon>
        <taxon>Actinopterygii</taxon>
        <taxon>Neopterygii</taxon>
        <taxon>Teleostei</taxon>
        <taxon>Albuliformes</taxon>
        <taxon>Albulidae</taxon>
        <taxon>Albula</taxon>
    </lineage>
</organism>